<evidence type="ECO:0000313" key="2">
    <source>
        <dbReference type="Proteomes" id="UP000664369"/>
    </source>
</evidence>
<comment type="caution">
    <text evidence="1">The sequence shown here is derived from an EMBL/GenBank/DDBJ whole genome shotgun (WGS) entry which is preliminary data.</text>
</comment>
<reference evidence="1 2" key="1">
    <citation type="submission" date="2021-03" db="EMBL/GenBank/DDBJ databases">
        <authorList>
            <person name="Kim M.K."/>
        </authorList>
    </citation>
    <scope>NUCLEOTIDE SEQUENCE [LARGE SCALE GENOMIC DNA]</scope>
    <source>
        <strain evidence="1 2">BT442</strain>
    </source>
</reference>
<organism evidence="1 2">
    <name type="scientific">Hymenobacter negativus</name>
    <dbReference type="NCBI Taxonomy" id="2795026"/>
    <lineage>
        <taxon>Bacteria</taxon>
        <taxon>Pseudomonadati</taxon>
        <taxon>Bacteroidota</taxon>
        <taxon>Cytophagia</taxon>
        <taxon>Cytophagales</taxon>
        <taxon>Hymenobacteraceae</taxon>
        <taxon>Hymenobacter</taxon>
    </lineage>
</organism>
<gene>
    <name evidence="1" type="ORF">J4E00_11590</name>
</gene>
<proteinExistence type="predicted"/>
<name>A0ABS3QF21_9BACT</name>
<protein>
    <submittedName>
        <fullName evidence="1">Uncharacterized protein</fullName>
    </submittedName>
</protein>
<evidence type="ECO:0000313" key="1">
    <source>
        <dbReference type="EMBL" id="MBO2009696.1"/>
    </source>
</evidence>
<sequence length="131" mass="14403">MILTAEIRQKFGVIGNCNDLQEVLAIVVVRRFNLVEWRNVAAFGMVLCATQAVRETSFYHDTCHVVDQLALGKVALDRAGGHSMVVASTTGAILMNAQIYVYKEAMPCTEWPLPAEVAAFVLDKACQLVDM</sequence>
<dbReference type="Proteomes" id="UP000664369">
    <property type="component" value="Unassembled WGS sequence"/>
</dbReference>
<dbReference type="EMBL" id="JAGETZ010000004">
    <property type="protein sequence ID" value="MBO2009696.1"/>
    <property type="molecule type" value="Genomic_DNA"/>
</dbReference>
<dbReference type="RefSeq" id="WP_208175314.1">
    <property type="nucleotide sequence ID" value="NZ_JAGETZ010000004.1"/>
</dbReference>
<keyword evidence="2" id="KW-1185">Reference proteome</keyword>
<accession>A0ABS3QF21</accession>